<keyword evidence="4 10" id="KW-0812">Transmembrane</keyword>
<evidence type="ECO:0000256" key="8">
    <source>
        <dbReference type="ARBA" id="ARBA00023136"/>
    </source>
</evidence>
<feature type="transmembrane region" description="Helical" evidence="10">
    <location>
        <begin position="155"/>
        <end position="172"/>
    </location>
</feature>
<evidence type="ECO:0000313" key="14">
    <source>
        <dbReference type="WBParaSite" id="maker-uti_cns_0001326-snap-gene-0.11-mRNA-1"/>
    </source>
</evidence>
<comment type="subcellular location">
    <subcellularLocation>
        <location evidence="1">Membrane</location>
        <topology evidence="1">Multi-pass membrane protein</topology>
    </subcellularLocation>
</comment>
<dbReference type="Proteomes" id="UP000095280">
    <property type="component" value="Unplaced"/>
</dbReference>
<feature type="transmembrane region" description="Helical" evidence="10">
    <location>
        <begin position="214"/>
        <end position="237"/>
    </location>
</feature>
<dbReference type="Pfam" id="PF01151">
    <property type="entry name" value="ELO"/>
    <property type="match status" value="1"/>
</dbReference>
<evidence type="ECO:0000256" key="4">
    <source>
        <dbReference type="ARBA" id="ARBA00022692"/>
    </source>
</evidence>
<evidence type="ECO:0000313" key="13">
    <source>
        <dbReference type="WBParaSite" id="maker-unitig_9315-snap-gene-0.3-mRNA-1"/>
    </source>
</evidence>
<feature type="transmembrane region" description="Helical" evidence="10">
    <location>
        <begin position="184"/>
        <end position="202"/>
    </location>
</feature>
<dbReference type="GO" id="GO:0019367">
    <property type="term" value="P:fatty acid elongation, saturated fatty acid"/>
    <property type="evidence" value="ECO:0007669"/>
    <property type="project" value="TreeGrafter"/>
</dbReference>
<proteinExistence type="inferred from homology"/>
<keyword evidence="5 10" id="KW-0276">Fatty acid metabolism</keyword>
<evidence type="ECO:0000256" key="5">
    <source>
        <dbReference type="ARBA" id="ARBA00022832"/>
    </source>
</evidence>
<comment type="similarity">
    <text evidence="10">Belongs to the ELO family.</text>
</comment>
<evidence type="ECO:0000256" key="7">
    <source>
        <dbReference type="ARBA" id="ARBA00023098"/>
    </source>
</evidence>
<organism evidence="12 14">
    <name type="scientific">Macrostomum lignano</name>
    <dbReference type="NCBI Taxonomy" id="282301"/>
    <lineage>
        <taxon>Eukaryota</taxon>
        <taxon>Metazoa</taxon>
        <taxon>Spiralia</taxon>
        <taxon>Lophotrochozoa</taxon>
        <taxon>Platyhelminthes</taxon>
        <taxon>Rhabditophora</taxon>
        <taxon>Macrostomorpha</taxon>
        <taxon>Macrostomida</taxon>
        <taxon>Macrostomidae</taxon>
        <taxon>Macrostomum</taxon>
    </lineage>
</organism>
<evidence type="ECO:0000256" key="2">
    <source>
        <dbReference type="ARBA" id="ARBA00022516"/>
    </source>
</evidence>
<comment type="catalytic activity">
    <reaction evidence="10">
        <text>a very-long-chain acyl-CoA + malonyl-CoA + H(+) = a very-long-chain 3-oxoacyl-CoA + CO2 + CoA</text>
        <dbReference type="Rhea" id="RHEA:32727"/>
        <dbReference type="ChEBI" id="CHEBI:15378"/>
        <dbReference type="ChEBI" id="CHEBI:16526"/>
        <dbReference type="ChEBI" id="CHEBI:57287"/>
        <dbReference type="ChEBI" id="CHEBI:57384"/>
        <dbReference type="ChEBI" id="CHEBI:90725"/>
        <dbReference type="ChEBI" id="CHEBI:90736"/>
        <dbReference type="EC" id="2.3.1.199"/>
    </reaction>
</comment>
<keyword evidence="9 10" id="KW-0275">Fatty acid biosynthesis</keyword>
<keyword evidence="8 10" id="KW-0472">Membrane</keyword>
<evidence type="ECO:0000256" key="6">
    <source>
        <dbReference type="ARBA" id="ARBA00022989"/>
    </source>
</evidence>
<dbReference type="GO" id="GO:0005789">
    <property type="term" value="C:endoplasmic reticulum membrane"/>
    <property type="evidence" value="ECO:0007669"/>
    <property type="project" value="TreeGrafter"/>
</dbReference>
<dbReference type="STRING" id="282301.A0A1I8GA74"/>
<reference evidence="13 14" key="1">
    <citation type="submission" date="2016-11" db="UniProtKB">
        <authorList>
            <consortium name="WormBaseParasite"/>
        </authorList>
    </citation>
    <scope>IDENTIFICATION</scope>
</reference>
<dbReference type="WBParaSite" id="maker-uti_cns_0001448-snap-gene-0.4-mRNA-1">
    <property type="protein sequence ID" value="maker-uti_cns_0001448-snap-gene-0.4-mRNA-1"/>
    <property type="gene ID" value="maker-uti_cns_0001448-snap-gene-0.4"/>
</dbReference>
<dbReference type="WBParaSite" id="maker-uti_cns_0001326-snap-gene-0.11-mRNA-1">
    <property type="protein sequence ID" value="maker-uti_cns_0001326-snap-gene-0.11-mRNA-1"/>
    <property type="gene ID" value="maker-uti_cns_0001326-snap-gene-0.11"/>
</dbReference>
<feature type="region of interest" description="Disordered" evidence="11">
    <location>
        <begin position="286"/>
        <end position="307"/>
    </location>
</feature>
<evidence type="ECO:0000256" key="9">
    <source>
        <dbReference type="ARBA" id="ARBA00023160"/>
    </source>
</evidence>
<dbReference type="PANTHER" id="PTHR11157:SF17">
    <property type="entry name" value="ELONGATION OF VERY LONG CHAIN FATTY ACIDS PROTEIN 6"/>
    <property type="match status" value="1"/>
</dbReference>
<keyword evidence="7 10" id="KW-0443">Lipid metabolism</keyword>
<feature type="transmembrane region" description="Helical" evidence="10">
    <location>
        <begin position="252"/>
        <end position="271"/>
    </location>
</feature>
<dbReference type="GO" id="GO:0042761">
    <property type="term" value="P:very long-chain fatty acid biosynthetic process"/>
    <property type="evidence" value="ECO:0007669"/>
    <property type="project" value="TreeGrafter"/>
</dbReference>
<dbReference type="AlphaFoldDB" id="A0A1I8GA74"/>
<name>A0A1I8GA74_9PLAT</name>
<evidence type="ECO:0000256" key="3">
    <source>
        <dbReference type="ARBA" id="ARBA00022679"/>
    </source>
</evidence>
<keyword evidence="12" id="KW-1185">Reference proteome</keyword>
<feature type="transmembrane region" description="Helical" evidence="10">
    <location>
        <begin position="52"/>
        <end position="71"/>
    </location>
</feature>
<dbReference type="EC" id="2.3.1.199" evidence="10"/>
<dbReference type="WBParaSite" id="maker-unitig_9315-snap-gene-0.3-mRNA-1">
    <property type="protein sequence ID" value="maker-unitig_9315-snap-gene-0.3-mRNA-1"/>
    <property type="gene ID" value="maker-unitig_9315-snap-gene-0.3"/>
</dbReference>
<dbReference type="InterPro" id="IPR002076">
    <property type="entry name" value="ELO_fam"/>
</dbReference>
<feature type="transmembrane region" description="Helical" evidence="10">
    <location>
        <begin position="83"/>
        <end position="102"/>
    </location>
</feature>
<dbReference type="WBParaSite" id="maker-uti_cns_0001404-snap-gene-0.9-mRNA-1">
    <property type="protein sequence ID" value="maker-uti_cns_0001404-snap-gene-0.9-mRNA-1"/>
    <property type="gene ID" value="maker-uti_cns_0001404-snap-gene-0.9"/>
</dbReference>
<dbReference type="PROSITE" id="PS01188">
    <property type="entry name" value="ELO"/>
    <property type="match status" value="1"/>
</dbReference>
<evidence type="ECO:0000313" key="12">
    <source>
        <dbReference type="Proteomes" id="UP000095280"/>
    </source>
</evidence>
<keyword evidence="2 10" id="KW-0444">Lipid biosynthesis</keyword>
<keyword evidence="6 10" id="KW-1133">Transmembrane helix</keyword>
<keyword evidence="3 10" id="KW-0808">Transferase</keyword>
<dbReference type="GO" id="GO:0034625">
    <property type="term" value="P:fatty acid elongation, monounsaturated fatty acid"/>
    <property type="evidence" value="ECO:0007669"/>
    <property type="project" value="TreeGrafter"/>
</dbReference>
<dbReference type="OrthoDB" id="10259681at2759"/>
<dbReference type="GO" id="GO:0009922">
    <property type="term" value="F:fatty acid elongase activity"/>
    <property type="evidence" value="ECO:0007669"/>
    <property type="project" value="UniProtKB-EC"/>
</dbReference>
<evidence type="ECO:0000256" key="11">
    <source>
        <dbReference type="SAM" id="MobiDB-lite"/>
    </source>
</evidence>
<dbReference type="GO" id="GO:0030148">
    <property type="term" value="P:sphingolipid biosynthetic process"/>
    <property type="evidence" value="ECO:0007669"/>
    <property type="project" value="TreeGrafter"/>
</dbReference>
<protein>
    <recommendedName>
        <fullName evidence="10">Elongation of very long chain fatty acids protein</fullName>
        <ecNumber evidence="10">2.3.1.199</ecNumber>
    </recommendedName>
    <alternativeName>
        <fullName evidence="10">Very-long-chain 3-oxoacyl-CoA synthase</fullName>
    </alternativeName>
</protein>
<dbReference type="GO" id="GO:0034626">
    <property type="term" value="P:fatty acid elongation, polyunsaturated fatty acid"/>
    <property type="evidence" value="ECO:0007669"/>
    <property type="project" value="TreeGrafter"/>
</dbReference>
<dbReference type="InterPro" id="IPR030457">
    <property type="entry name" value="ELO_CS"/>
</dbReference>
<dbReference type="PANTHER" id="PTHR11157">
    <property type="entry name" value="FATTY ACID ACYL TRANSFERASE-RELATED"/>
    <property type="match status" value="1"/>
</dbReference>
<evidence type="ECO:0000256" key="10">
    <source>
        <dbReference type="RuleBase" id="RU361115"/>
    </source>
</evidence>
<sequence length="330" mass="38001">MAIRYSPVDDVVNSGALGQMDSPNFTFVYDFEKLSTGLEEDFRAWTERNWHYTVYISAIYVAMVFYGQHYMKNRPPFNLRPMLAAWSGILAIFSIMGAYRTLPELIHTWQNYSFHHTICHPNYFYGVTGFWSICFVLSKAYELGDTAFIVLRKQNLMFLHWYHHITVLMYVFQSYSEHTAPGRWFFAMNYTVHAFMYSYYALRAMQFRPPRWTSMCITSMQIVQMIIGCLVFAYVQWTKRAGLPCQVSDANALSGSIMYLSYFLLFANFFYHSYMKPSARRSTATTAAAAGSGGSGSNSSEQHTKQPDVAAVLKSVASMERHGFVAKKEK</sequence>
<evidence type="ECO:0000256" key="1">
    <source>
        <dbReference type="ARBA" id="ARBA00004141"/>
    </source>
</evidence>
<feature type="transmembrane region" description="Helical" evidence="10">
    <location>
        <begin position="122"/>
        <end position="143"/>
    </location>
</feature>
<accession>A0A1I8GA74</accession>